<gene>
    <name evidence="2" type="ORF">ACH5RR_003930</name>
</gene>
<evidence type="ECO:0000256" key="1">
    <source>
        <dbReference type="SAM" id="MobiDB-lite"/>
    </source>
</evidence>
<proteinExistence type="predicted"/>
<feature type="compositionally biased region" description="Basic residues" evidence="1">
    <location>
        <begin position="1"/>
        <end position="13"/>
    </location>
</feature>
<sequence length="208" mass="22078">MRRRLGRPRKLRRKGPDERVDSSVVTRRGTVLHCSNCKQAGHNRKTCKQPDGGSNQPTVQSDITAGRGVKTNIERGTGRGASGRGARKVARGKGAGRGVSNNPSGWGRGNSSSLNGRDKSDSSSINGRGKSASTSATARERGFSTSGARRGRGRGRSGPNLGPYSGIGNWNGIGMSSMNHFMPADQLVRMIMQQESSGRTAQMVIDLV</sequence>
<reference evidence="2 3" key="1">
    <citation type="submission" date="2024-11" db="EMBL/GenBank/DDBJ databases">
        <title>A near-complete genome assembly of Cinchona calisaya.</title>
        <authorList>
            <person name="Lian D.C."/>
            <person name="Zhao X.W."/>
            <person name="Wei L."/>
        </authorList>
    </citation>
    <scope>NUCLEOTIDE SEQUENCE [LARGE SCALE GENOMIC DNA]</scope>
    <source>
        <tissue evidence="2">Nenye</tissue>
    </source>
</reference>
<protein>
    <recommendedName>
        <fullName evidence="4">CCHC-type domain-containing protein</fullName>
    </recommendedName>
</protein>
<feature type="compositionally biased region" description="Polar residues" evidence="1">
    <location>
        <begin position="52"/>
        <end position="63"/>
    </location>
</feature>
<feature type="region of interest" description="Disordered" evidence="1">
    <location>
        <begin position="40"/>
        <end position="163"/>
    </location>
</feature>
<dbReference type="Proteomes" id="UP001630127">
    <property type="component" value="Unassembled WGS sequence"/>
</dbReference>
<feature type="compositionally biased region" description="Polar residues" evidence="1">
    <location>
        <begin position="101"/>
        <end position="115"/>
    </location>
</feature>
<accession>A0ABD3AW68</accession>
<organism evidence="2 3">
    <name type="scientific">Cinchona calisaya</name>
    <dbReference type="NCBI Taxonomy" id="153742"/>
    <lineage>
        <taxon>Eukaryota</taxon>
        <taxon>Viridiplantae</taxon>
        <taxon>Streptophyta</taxon>
        <taxon>Embryophyta</taxon>
        <taxon>Tracheophyta</taxon>
        <taxon>Spermatophyta</taxon>
        <taxon>Magnoliopsida</taxon>
        <taxon>eudicotyledons</taxon>
        <taxon>Gunneridae</taxon>
        <taxon>Pentapetalae</taxon>
        <taxon>asterids</taxon>
        <taxon>lamiids</taxon>
        <taxon>Gentianales</taxon>
        <taxon>Rubiaceae</taxon>
        <taxon>Cinchonoideae</taxon>
        <taxon>Cinchoneae</taxon>
        <taxon>Cinchona</taxon>
    </lineage>
</organism>
<feature type="compositionally biased region" description="Polar residues" evidence="1">
    <location>
        <begin position="122"/>
        <end position="137"/>
    </location>
</feature>
<comment type="caution">
    <text evidence="2">The sequence shown here is derived from an EMBL/GenBank/DDBJ whole genome shotgun (WGS) entry which is preliminary data.</text>
</comment>
<keyword evidence="3" id="KW-1185">Reference proteome</keyword>
<dbReference type="AlphaFoldDB" id="A0ABD3AW68"/>
<evidence type="ECO:0000313" key="2">
    <source>
        <dbReference type="EMBL" id="KAL3535469.1"/>
    </source>
</evidence>
<dbReference type="EMBL" id="JBJUIK010000002">
    <property type="protein sequence ID" value="KAL3535469.1"/>
    <property type="molecule type" value="Genomic_DNA"/>
</dbReference>
<evidence type="ECO:0000313" key="3">
    <source>
        <dbReference type="Proteomes" id="UP001630127"/>
    </source>
</evidence>
<evidence type="ECO:0008006" key="4">
    <source>
        <dbReference type="Google" id="ProtNLM"/>
    </source>
</evidence>
<name>A0ABD3AW68_9GENT</name>
<feature type="region of interest" description="Disordered" evidence="1">
    <location>
        <begin position="1"/>
        <end position="24"/>
    </location>
</feature>